<sequence length="59" mass="6859">MYLAAWACNTENEDFIQQDSKATLRCYPLKLNEEGMWEGKECFYSGKKATHMAIFARAF</sequence>
<dbReference type="GO" id="GO:0005737">
    <property type="term" value="C:cytoplasm"/>
    <property type="evidence" value="ECO:0007669"/>
    <property type="project" value="InterPro"/>
</dbReference>
<dbReference type="AlphaFoldDB" id="D7FUM1"/>
<protein>
    <submittedName>
        <fullName evidence="2">Proline--tRNA ligase, c-terminal part</fullName>
        <ecNumber evidence="2">6.1.1.15</ecNumber>
    </submittedName>
</protein>
<evidence type="ECO:0000313" key="2">
    <source>
        <dbReference type="EMBL" id="CBJ31688.1"/>
    </source>
</evidence>
<reference evidence="2 3" key="1">
    <citation type="journal article" date="2010" name="Nature">
        <title>The Ectocarpus genome and the independent evolution of multicellularity in brown algae.</title>
        <authorList>
            <person name="Cock J.M."/>
            <person name="Sterck L."/>
            <person name="Rouze P."/>
            <person name="Scornet D."/>
            <person name="Allen A.E."/>
            <person name="Amoutzias G."/>
            <person name="Anthouard V."/>
            <person name="Artiguenave F."/>
            <person name="Aury J.M."/>
            <person name="Badger J.H."/>
            <person name="Beszteri B."/>
            <person name="Billiau K."/>
            <person name="Bonnet E."/>
            <person name="Bothwell J.H."/>
            <person name="Bowler C."/>
            <person name="Boyen C."/>
            <person name="Brownlee C."/>
            <person name="Carrano C.J."/>
            <person name="Charrier B."/>
            <person name="Cho G.Y."/>
            <person name="Coelho S.M."/>
            <person name="Collen J."/>
            <person name="Corre E."/>
            <person name="Da Silva C."/>
            <person name="Delage L."/>
            <person name="Delaroque N."/>
            <person name="Dittami S.M."/>
            <person name="Doulbeau S."/>
            <person name="Elias M."/>
            <person name="Farnham G."/>
            <person name="Gachon C.M."/>
            <person name="Gschloessl B."/>
            <person name="Heesch S."/>
            <person name="Jabbari K."/>
            <person name="Jubin C."/>
            <person name="Kawai H."/>
            <person name="Kimura K."/>
            <person name="Kloareg B."/>
            <person name="Kupper F.C."/>
            <person name="Lang D."/>
            <person name="Le Bail A."/>
            <person name="Leblanc C."/>
            <person name="Lerouge P."/>
            <person name="Lohr M."/>
            <person name="Lopez P.J."/>
            <person name="Martens C."/>
            <person name="Maumus F."/>
            <person name="Michel G."/>
            <person name="Miranda-Saavedra D."/>
            <person name="Morales J."/>
            <person name="Moreau H."/>
            <person name="Motomura T."/>
            <person name="Nagasato C."/>
            <person name="Napoli C.A."/>
            <person name="Nelson D.R."/>
            <person name="Nyvall-Collen P."/>
            <person name="Peters A.F."/>
            <person name="Pommier C."/>
            <person name="Potin P."/>
            <person name="Poulain J."/>
            <person name="Quesneville H."/>
            <person name="Read B."/>
            <person name="Rensing S.A."/>
            <person name="Ritter A."/>
            <person name="Rousvoal S."/>
            <person name="Samanta M."/>
            <person name="Samson G."/>
            <person name="Schroeder D.C."/>
            <person name="Segurens B."/>
            <person name="Strittmatter M."/>
            <person name="Tonon T."/>
            <person name="Tregear J.W."/>
            <person name="Valentin K."/>
            <person name="von Dassow P."/>
            <person name="Yamagishi T."/>
            <person name="Van de Peer Y."/>
            <person name="Wincker P."/>
        </authorList>
    </citation>
    <scope>NUCLEOTIDE SEQUENCE [LARGE SCALE GENOMIC DNA]</scope>
    <source>
        <strain evidence="3">Ec32 / CCAP1310/4</strain>
    </source>
</reference>
<dbReference type="InterPro" id="IPR016061">
    <property type="entry name" value="Pro-tRNA_ligase_II_C"/>
</dbReference>
<dbReference type="SUPFAM" id="SSF64586">
    <property type="entry name" value="C-terminal domain of ProRS"/>
    <property type="match status" value="1"/>
</dbReference>
<dbReference type="EMBL" id="FN649752">
    <property type="protein sequence ID" value="CBJ31688.1"/>
    <property type="molecule type" value="Genomic_DNA"/>
</dbReference>
<dbReference type="EMBL" id="FN648458">
    <property type="protein sequence ID" value="CBJ31688.1"/>
    <property type="molecule type" value="Genomic_DNA"/>
</dbReference>
<evidence type="ECO:0000259" key="1">
    <source>
        <dbReference type="Pfam" id="PF09180"/>
    </source>
</evidence>
<proteinExistence type="predicted"/>
<organism evidence="2 3">
    <name type="scientific">Ectocarpus siliculosus</name>
    <name type="common">Brown alga</name>
    <name type="synonym">Conferva siliculosa</name>
    <dbReference type="NCBI Taxonomy" id="2880"/>
    <lineage>
        <taxon>Eukaryota</taxon>
        <taxon>Sar</taxon>
        <taxon>Stramenopiles</taxon>
        <taxon>Ochrophyta</taxon>
        <taxon>PX clade</taxon>
        <taxon>Phaeophyceae</taxon>
        <taxon>Ectocarpales</taxon>
        <taxon>Ectocarpaceae</taxon>
        <taxon>Ectocarpus</taxon>
    </lineage>
</organism>
<dbReference type="Proteomes" id="UP000002630">
    <property type="component" value="Linkage Group LG27"/>
</dbReference>
<dbReference type="EC" id="6.1.1.15" evidence="2"/>
<feature type="domain" description="Proline-tRNA ligase class II C-terminal" evidence="1">
    <location>
        <begin position="2"/>
        <end position="59"/>
    </location>
</feature>
<dbReference type="GO" id="GO:0005524">
    <property type="term" value="F:ATP binding"/>
    <property type="evidence" value="ECO:0007669"/>
    <property type="project" value="InterPro"/>
</dbReference>
<dbReference type="STRING" id="2880.D7FUM1"/>
<dbReference type="InterPro" id="IPR017449">
    <property type="entry name" value="Pro-tRNA_synth_II"/>
</dbReference>
<evidence type="ECO:0000313" key="3">
    <source>
        <dbReference type="Proteomes" id="UP000002630"/>
    </source>
</evidence>
<name>D7FUM1_ECTSI</name>
<dbReference type="InParanoid" id="D7FUM1"/>
<gene>
    <name evidence="2" type="ORF">Esi_0274_0020</name>
</gene>
<keyword evidence="2" id="KW-0436">Ligase</keyword>
<keyword evidence="3" id="KW-1185">Reference proteome</keyword>
<dbReference type="GO" id="GO:0004827">
    <property type="term" value="F:proline-tRNA ligase activity"/>
    <property type="evidence" value="ECO:0007669"/>
    <property type="project" value="UniProtKB-EC"/>
</dbReference>
<dbReference type="Pfam" id="PF09180">
    <property type="entry name" value="ProRS-C_1"/>
    <property type="match status" value="1"/>
</dbReference>
<accession>D7FUM1</accession>
<dbReference type="GO" id="GO:0006433">
    <property type="term" value="P:prolyl-tRNA aminoacylation"/>
    <property type="evidence" value="ECO:0007669"/>
    <property type="project" value="InterPro"/>
</dbReference>
<dbReference type="Gene3D" id="3.30.110.30">
    <property type="entry name" value="C-terminal domain of ProRS"/>
    <property type="match status" value="1"/>
</dbReference>